<name>A0A917H2I7_9MICC</name>
<feature type="region of interest" description="Disordered" evidence="1">
    <location>
        <begin position="1"/>
        <end position="27"/>
    </location>
</feature>
<dbReference type="RefSeq" id="WP_188538729.1">
    <property type="nucleotide sequence ID" value="NZ_BMEQ01000019.1"/>
</dbReference>
<accession>A0A917H2I7</accession>
<evidence type="ECO:0000313" key="2">
    <source>
        <dbReference type="EMBL" id="GGG64717.1"/>
    </source>
</evidence>
<keyword evidence="3" id="KW-1185">Reference proteome</keyword>
<feature type="compositionally biased region" description="Basic and acidic residues" evidence="1">
    <location>
        <begin position="8"/>
        <end position="17"/>
    </location>
</feature>
<evidence type="ECO:0000256" key="1">
    <source>
        <dbReference type="SAM" id="MobiDB-lite"/>
    </source>
</evidence>
<gene>
    <name evidence="2" type="ORF">GCM10011374_30500</name>
</gene>
<dbReference type="Proteomes" id="UP000638848">
    <property type="component" value="Unassembled WGS sequence"/>
</dbReference>
<organism evidence="2 3">
    <name type="scientific">Kocuria dechangensis</name>
    <dbReference type="NCBI Taxonomy" id="1176249"/>
    <lineage>
        <taxon>Bacteria</taxon>
        <taxon>Bacillati</taxon>
        <taxon>Actinomycetota</taxon>
        <taxon>Actinomycetes</taxon>
        <taxon>Micrococcales</taxon>
        <taxon>Micrococcaceae</taxon>
        <taxon>Kocuria</taxon>
    </lineage>
</organism>
<comment type="caution">
    <text evidence="2">The sequence shown here is derived from an EMBL/GenBank/DDBJ whole genome shotgun (WGS) entry which is preliminary data.</text>
</comment>
<proteinExistence type="predicted"/>
<protein>
    <submittedName>
        <fullName evidence="2">Uncharacterized protein</fullName>
    </submittedName>
</protein>
<reference evidence="2" key="2">
    <citation type="submission" date="2020-09" db="EMBL/GenBank/DDBJ databases">
        <authorList>
            <person name="Sun Q."/>
            <person name="Zhou Y."/>
        </authorList>
    </citation>
    <scope>NUCLEOTIDE SEQUENCE</scope>
    <source>
        <strain evidence="2">CGMCC 1.12187</strain>
    </source>
</reference>
<reference evidence="2" key="1">
    <citation type="journal article" date="2014" name="Int. J. Syst. Evol. Microbiol.">
        <title>Complete genome sequence of Corynebacterium casei LMG S-19264T (=DSM 44701T), isolated from a smear-ripened cheese.</title>
        <authorList>
            <consortium name="US DOE Joint Genome Institute (JGI-PGF)"/>
            <person name="Walter F."/>
            <person name="Albersmeier A."/>
            <person name="Kalinowski J."/>
            <person name="Ruckert C."/>
        </authorList>
    </citation>
    <scope>NUCLEOTIDE SEQUENCE</scope>
    <source>
        <strain evidence="2">CGMCC 1.12187</strain>
    </source>
</reference>
<evidence type="ECO:0000313" key="3">
    <source>
        <dbReference type="Proteomes" id="UP000638848"/>
    </source>
</evidence>
<dbReference type="EMBL" id="BMEQ01000019">
    <property type="protein sequence ID" value="GGG64717.1"/>
    <property type="molecule type" value="Genomic_DNA"/>
</dbReference>
<sequence>MTATAVETDQHSTEDTRPPGFRPEPGTKRWQVSYSCNPLSFSSWAIYADTAEQAVERMQVIQQLDAGQRAAAATNLMVRPLGDL</sequence>
<dbReference type="AlphaFoldDB" id="A0A917H2I7"/>